<dbReference type="InterPro" id="IPR036412">
    <property type="entry name" value="HAD-like_sf"/>
</dbReference>
<evidence type="ECO:0000256" key="3">
    <source>
        <dbReference type="ARBA" id="ARBA00022801"/>
    </source>
</evidence>
<dbReference type="Gene3D" id="3.40.50.1000">
    <property type="entry name" value="HAD superfamily/HAD-like"/>
    <property type="match status" value="1"/>
</dbReference>
<dbReference type="PANTHER" id="PTHR46470">
    <property type="entry name" value="N-ACYLNEURAMINATE-9-PHOSPHATASE"/>
    <property type="match status" value="1"/>
</dbReference>
<dbReference type="EMBL" id="DF968181">
    <property type="protein sequence ID" value="GAP40298.1"/>
    <property type="molecule type" value="Genomic_DNA"/>
</dbReference>
<proteinExistence type="predicted"/>
<dbReference type="InterPro" id="IPR023214">
    <property type="entry name" value="HAD_sf"/>
</dbReference>
<dbReference type="PRINTS" id="PR00413">
    <property type="entry name" value="HADHALOGNASE"/>
</dbReference>
<dbReference type="GO" id="GO:0016791">
    <property type="term" value="F:phosphatase activity"/>
    <property type="evidence" value="ECO:0007669"/>
    <property type="project" value="TreeGrafter"/>
</dbReference>
<dbReference type="Pfam" id="PF13419">
    <property type="entry name" value="HAD_2"/>
    <property type="match status" value="1"/>
</dbReference>
<dbReference type="Proteomes" id="UP000053370">
    <property type="component" value="Unassembled WGS sequence"/>
</dbReference>
<dbReference type="STRING" id="1678840.ATC1_13270"/>
<dbReference type="SFLD" id="SFLDS00003">
    <property type="entry name" value="Haloacid_Dehalogenase"/>
    <property type="match status" value="1"/>
</dbReference>
<keyword evidence="2" id="KW-0479">Metal-binding</keyword>
<dbReference type="PANTHER" id="PTHR46470:SF2">
    <property type="entry name" value="GLYCERALDEHYDE 3-PHOSPHATE PHOSPHATASE"/>
    <property type="match status" value="1"/>
</dbReference>
<name>A0A0S7BIW2_9CHLR</name>
<evidence type="ECO:0000313" key="5">
    <source>
        <dbReference type="EMBL" id="GAP40298.1"/>
    </source>
</evidence>
<sequence>MKIRTVFFDLGNTLLYNQRLNSNSIRIACEKLAEAFQAFNYPVHPNELAEKHFQNLMNYYNLREMDYIEHSADIILSHTLEEMGFSHVPEEHILKSLKAFYASTEANWYLTDYAIDTLELLQNQNLKIGLITNASYAEDIRQLLQKYHLEKYFQSVIISAETGYRKPRQEIFDLALYSLVSSPAESVMVGDSFMADIWGAYKKGMHTIWFNRYAVSSQLMLPLCKPDAVTSSLKKVLEIIKTFEKIF</sequence>
<dbReference type="SFLD" id="SFLDG01129">
    <property type="entry name" value="C1.5:_HAD__Beta-PGM__Phosphata"/>
    <property type="match status" value="1"/>
</dbReference>
<accession>A0A0S7BIW2</accession>
<dbReference type="RefSeq" id="WP_062279461.1">
    <property type="nucleotide sequence ID" value="NZ_DF968181.1"/>
</dbReference>
<gene>
    <name evidence="5" type="ORF">ATC1_13270</name>
</gene>
<dbReference type="GO" id="GO:0044281">
    <property type="term" value="P:small molecule metabolic process"/>
    <property type="evidence" value="ECO:0007669"/>
    <property type="project" value="UniProtKB-ARBA"/>
</dbReference>
<evidence type="ECO:0000256" key="2">
    <source>
        <dbReference type="ARBA" id="ARBA00022723"/>
    </source>
</evidence>
<dbReference type="NCBIfam" id="TIGR01549">
    <property type="entry name" value="HAD-SF-IA-v1"/>
    <property type="match status" value="1"/>
</dbReference>
<dbReference type="AlphaFoldDB" id="A0A0S7BIW2"/>
<dbReference type="Gene3D" id="1.10.150.520">
    <property type="match status" value="1"/>
</dbReference>
<protein>
    <submittedName>
        <fullName evidence="5">Haloacid dehalogenase superfamily, subfamily IA, variant 1</fullName>
    </submittedName>
</protein>
<reference evidence="5" key="1">
    <citation type="journal article" date="2015" name="Genome Announc.">
        <title>Draft Genome Sequence of Anaerolineae Strain TC1, a Novel Isolate from a Methanogenic Wastewater Treatment System.</title>
        <authorList>
            <person name="Matsuura N."/>
            <person name="Tourlousse D.M."/>
            <person name="Sun L."/>
            <person name="Toyonaga M."/>
            <person name="Kuroda K."/>
            <person name="Ohashi A."/>
            <person name="Cruz R."/>
            <person name="Yamaguchi T."/>
            <person name="Sekiguchi Y."/>
        </authorList>
    </citation>
    <scope>NUCLEOTIDE SEQUENCE [LARGE SCALE GENOMIC DNA]</scope>
    <source>
        <strain evidence="5">TC1</strain>
    </source>
</reference>
<dbReference type="InterPro" id="IPR006439">
    <property type="entry name" value="HAD-SF_hydro_IA"/>
</dbReference>
<dbReference type="SUPFAM" id="SSF56784">
    <property type="entry name" value="HAD-like"/>
    <property type="match status" value="1"/>
</dbReference>
<evidence type="ECO:0000256" key="4">
    <source>
        <dbReference type="ARBA" id="ARBA00022842"/>
    </source>
</evidence>
<dbReference type="InterPro" id="IPR006549">
    <property type="entry name" value="HAD-SF_hydro_IIIA"/>
</dbReference>
<dbReference type="OrthoDB" id="9802350at2"/>
<dbReference type="GO" id="GO:0046872">
    <property type="term" value="F:metal ion binding"/>
    <property type="evidence" value="ECO:0007669"/>
    <property type="project" value="UniProtKB-KW"/>
</dbReference>
<comment type="cofactor">
    <cofactor evidence="1">
        <name>Mg(2+)</name>
        <dbReference type="ChEBI" id="CHEBI:18420"/>
    </cofactor>
</comment>
<dbReference type="NCBIfam" id="TIGR01662">
    <property type="entry name" value="HAD-SF-IIIA"/>
    <property type="match status" value="1"/>
</dbReference>
<evidence type="ECO:0000256" key="1">
    <source>
        <dbReference type="ARBA" id="ARBA00001946"/>
    </source>
</evidence>
<keyword evidence="3" id="KW-0378">Hydrolase</keyword>
<evidence type="ECO:0000313" key="6">
    <source>
        <dbReference type="Proteomes" id="UP000053370"/>
    </source>
</evidence>
<keyword evidence="4" id="KW-0460">Magnesium</keyword>
<organism evidence="5">
    <name type="scientific">Flexilinea flocculi</name>
    <dbReference type="NCBI Taxonomy" id="1678840"/>
    <lineage>
        <taxon>Bacteria</taxon>
        <taxon>Bacillati</taxon>
        <taxon>Chloroflexota</taxon>
        <taxon>Anaerolineae</taxon>
        <taxon>Anaerolineales</taxon>
        <taxon>Anaerolineaceae</taxon>
        <taxon>Flexilinea</taxon>
    </lineage>
</organism>
<keyword evidence="6" id="KW-1185">Reference proteome</keyword>
<dbReference type="InterPro" id="IPR051400">
    <property type="entry name" value="HAD-like_hydrolase"/>
</dbReference>
<dbReference type="InterPro" id="IPR041492">
    <property type="entry name" value="HAD_2"/>
</dbReference>